<sequence length="282" mass="30681">MFSHDASVSTIDNQTICIPQTPRISMSRSERQHDRPVLIGIFLLAASICSMLLVLSCVPAMSGQRSLLHDITPVKLLIPANGIDATSPAFEVRIGMFGIYSNPSGNMLCTTTTGRSYEDILSWIFEQFLSGLGRTGIAVALGLQKKVFLPTPLVALAAIAVAVSCTGLSRCFSFRTSARFRLVASINAFFAATAMLLDGFASRITIGALQVLSHTGDFKFEDGKAYTGLQWAVFGCCLLAALDMLSSYGRGKQIVMIETRSQKRWWRMESLRPALPRFAPLG</sequence>
<accession>A0A6A5ZCD3</accession>
<keyword evidence="3" id="KW-1185">Reference proteome</keyword>
<reference evidence="2" key="1">
    <citation type="journal article" date="2020" name="Stud. Mycol.">
        <title>101 Dothideomycetes genomes: a test case for predicting lifestyles and emergence of pathogens.</title>
        <authorList>
            <person name="Haridas S."/>
            <person name="Albert R."/>
            <person name="Binder M."/>
            <person name="Bloem J."/>
            <person name="Labutti K."/>
            <person name="Salamov A."/>
            <person name="Andreopoulos B."/>
            <person name="Baker S."/>
            <person name="Barry K."/>
            <person name="Bills G."/>
            <person name="Bluhm B."/>
            <person name="Cannon C."/>
            <person name="Castanera R."/>
            <person name="Culley D."/>
            <person name="Daum C."/>
            <person name="Ezra D."/>
            <person name="Gonzalez J."/>
            <person name="Henrissat B."/>
            <person name="Kuo A."/>
            <person name="Liang C."/>
            <person name="Lipzen A."/>
            <person name="Lutzoni F."/>
            <person name="Magnuson J."/>
            <person name="Mondo S."/>
            <person name="Nolan M."/>
            <person name="Ohm R."/>
            <person name="Pangilinan J."/>
            <person name="Park H.-J."/>
            <person name="Ramirez L."/>
            <person name="Alfaro M."/>
            <person name="Sun H."/>
            <person name="Tritt A."/>
            <person name="Yoshinaga Y."/>
            <person name="Zwiers L.-H."/>
            <person name="Turgeon B."/>
            <person name="Goodwin S."/>
            <person name="Spatafora J."/>
            <person name="Crous P."/>
            <person name="Grigoriev I."/>
        </authorList>
    </citation>
    <scope>NUCLEOTIDE SEQUENCE</scope>
    <source>
        <strain evidence="2">CBS 627.86</strain>
    </source>
</reference>
<protein>
    <submittedName>
        <fullName evidence="2">Uncharacterized protein</fullName>
    </submittedName>
</protein>
<feature type="transmembrane region" description="Helical" evidence="1">
    <location>
        <begin position="229"/>
        <end position="248"/>
    </location>
</feature>
<feature type="transmembrane region" description="Helical" evidence="1">
    <location>
        <begin position="184"/>
        <end position="209"/>
    </location>
</feature>
<dbReference type="Proteomes" id="UP000799770">
    <property type="component" value="Unassembled WGS sequence"/>
</dbReference>
<gene>
    <name evidence="2" type="ORF">BDV96DRAFT_29506</name>
</gene>
<evidence type="ECO:0000313" key="3">
    <source>
        <dbReference type="Proteomes" id="UP000799770"/>
    </source>
</evidence>
<keyword evidence="1" id="KW-1133">Transmembrane helix</keyword>
<feature type="transmembrane region" description="Helical" evidence="1">
    <location>
        <begin position="37"/>
        <end position="61"/>
    </location>
</feature>
<evidence type="ECO:0000313" key="2">
    <source>
        <dbReference type="EMBL" id="KAF2116583.1"/>
    </source>
</evidence>
<keyword evidence="1" id="KW-0472">Membrane</keyword>
<evidence type="ECO:0000256" key="1">
    <source>
        <dbReference type="SAM" id="Phobius"/>
    </source>
</evidence>
<keyword evidence="1" id="KW-0812">Transmembrane</keyword>
<organism evidence="2 3">
    <name type="scientific">Lophiotrema nucula</name>
    <dbReference type="NCBI Taxonomy" id="690887"/>
    <lineage>
        <taxon>Eukaryota</taxon>
        <taxon>Fungi</taxon>
        <taxon>Dikarya</taxon>
        <taxon>Ascomycota</taxon>
        <taxon>Pezizomycotina</taxon>
        <taxon>Dothideomycetes</taxon>
        <taxon>Pleosporomycetidae</taxon>
        <taxon>Pleosporales</taxon>
        <taxon>Lophiotremataceae</taxon>
        <taxon>Lophiotrema</taxon>
    </lineage>
</organism>
<feature type="transmembrane region" description="Helical" evidence="1">
    <location>
        <begin position="153"/>
        <end position="172"/>
    </location>
</feature>
<dbReference type="EMBL" id="ML977320">
    <property type="protein sequence ID" value="KAF2116583.1"/>
    <property type="molecule type" value="Genomic_DNA"/>
</dbReference>
<proteinExistence type="predicted"/>
<dbReference type="AlphaFoldDB" id="A0A6A5ZCD3"/>
<name>A0A6A5ZCD3_9PLEO</name>